<keyword evidence="1 3" id="KW-0479">Metal-binding</keyword>
<evidence type="ECO:0000259" key="5">
    <source>
        <dbReference type="PROSITE" id="PS50119"/>
    </source>
</evidence>
<feature type="domain" description="B box-type" evidence="5">
    <location>
        <begin position="17"/>
        <end position="53"/>
    </location>
</feature>
<dbReference type="SUPFAM" id="SSF57845">
    <property type="entry name" value="B-box zinc-binding domain"/>
    <property type="match status" value="1"/>
</dbReference>
<dbReference type="Pfam" id="PF00643">
    <property type="entry name" value="zf-B_box"/>
    <property type="match status" value="1"/>
</dbReference>
<evidence type="ECO:0000256" key="4">
    <source>
        <dbReference type="SAM" id="MobiDB-lite"/>
    </source>
</evidence>
<keyword evidence="2" id="KW-0862">Zinc</keyword>
<evidence type="ECO:0000256" key="2">
    <source>
        <dbReference type="ARBA" id="ARBA00022833"/>
    </source>
</evidence>
<feature type="compositionally biased region" description="Basic and acidic residues" evidence="4">
    <location>
        <begin position="67"/>
        <end position="81"/>
    </location>
</feature>
<dbReference type="GO" id="GO:0008270">
    <property type="term" value="F:zinc ion binding"/>
    <property type="evidence" value="ECO:0007669"/>
    <property type="project" value="UniProtKB-KW"/>
</dbReference>
<sequence length="112" mass="12067">CAWRSSGSPSSPSAGTARRAHCPQHGELLGLFCDTCRCLLCPLCQDEPRHRDHPARLAEEAARQLRVREGDRDGAGAKGDRGSASLHMGRGAPGQHPILLQGMARRSTRGFI</sequence>
<dbReference type="InterPro" id="IPR000315">
    <property type="entry name" value="Znf_B-box"/>
</dbReference>
<evidence type="ECO:0000256" key="3">
    <source>
        <dbReference type="PROSITE-ProRule" id="PRU00024"/>
    </source>
</evidence>
<dbReference type="AlphaFoldDB" id="A0A8B9F324"/>
<feature type="region of interest" description="Disordered" evidence="4">
    <location>
        <begin position="67"/>
        <end position="112"/>
    </location>
</feature>
<name>A0A8B9F324_9PSIT</name>
<protein>
    <recommendedName>
        <fullName evidence="5">B box-type domain-containing protein</fullName>
    </recommendedName>
</protein>
<evidence type="ECO:0000256" key="1">
    <source>
        <dbReference type="ARBA" id="ARBA00022771"/>
    </source>
</evidence>
<accession>A0A8B9F324</accession>
<dbReference type="Gene3D" id="3.30.160.60">
    <property type="entry name" value="Classic Zinc Finger"/>
    <property type="match status" value="1"/>
</dbReference>
<evidence type="ECO:0000313" key="6">
    <source>
        <dbReference type="Ensembl" id="ENSACOP00000002039.1"/>
    </source>
</evidence>
<dbReference type="SMART" id="SM00336">
    <property type="entry name" value="BBOX"/>
    <property type="match status" value="1"/>
</dbReference>
<keyword evidence="7" id="KW-1185">Reference proteome</keyword>
<feature type="region of interest" description="Disordered" evidence="4">
    <location>
        <begin position="1"/>
        <end position="20"/>
    </location>
</feature>
<dbReference type="Proteomes" id="UP000694522">
    <property type="component" value="Unplaced"/>
</dbReference>
<feature type="compositionally biased region" description="Low complexity" evidence="4">
    <location>
        <begin position="1"/>
        <end position="17"/>
    </location>
</feature>
<reference evidence="6" key="1">
    <citation type="submission" date="2025-08" db="UniProtKB">
        <authorList>
            <consortium name="Ensembl"/>
        </authorList>
    </citation>
    <scope>IDENTIFICATION</scope>
</reference>
<evidence type="ECO:0000313" key="7">
    <source>
        <dbReference type="Proteomes" id="UP000694522"/>
    </source>
</evidence>
<dbReference type="Ensembl" id="ENSACOT00000002101.1">
    <property type="protein sequence ID" value="ENSACOP00000002039.1"/>
    <property type="gene ID" value="ENSACOG00000001465.1"/>
</dbReference>
<dbReference type="PROSITE" id="PS50119">
    <property type="entry name" value="ZF_BBOX"/>
    <property type="match status" value="1"/>
</dbReference>
<keyword evidence="1 3" id="KW-0863">Zinc-finger</keyword>
<organism evidence="6 7">
    <name type="scientific">Amazona collaria</name>
    <name type="common">yellow-billed parrot</name>
    <dbReference type="NCBI Taxonomy" id="241587"/>
    <lineage>
        <taxon>Eukaryota</taxon>
        <taxon>Metazoa</taxon>
        <taxon>Chordata</taxon>
        <taxon>Craniata</taxon>
        <taxon>Vertebrata</taxon>
        <taxon>Euteleostomi</taxon>
        <taxon>Archelosauria</taxon>
        <taxon>Archosauria</taxon>
        <taxon>Dinosauria</taxon>
        <taxon>Saurischia</taxon>
        <taxon>Theropoda</taxon>
        <taxon>Coelurosauria</taxon>
        <taxon>Aves</taxon>
        <taxon>Neognathae</taxon>
        <taxon>Neoaves</taxon>
        <taxon>Telluraves</taxon>
        <taxon>Australaves</taxon>
        <taxon>Psittaciformes</taxon>
        <taxon>Psittacidae</taxon>
        <taxon>Amazona</taxon>
    </lineage>
</organism>
<proteinExistence type="predicted"/>
<reference evidence="6" key="2">
    <citation type="submission" date="2025-09" db="UniProtKB">
        <authorList>
            <consortium name="Ensembl"/>
        </authorList>
    </citation>
    <scope>IDENTIFICATION</scope>
</reference>